<sequence>MWTRKKFIQVCVSLLLLALSLGGGGSLAGAAGSPVTIYENSHSVRIGFLPMSYYTVTIKKADVLVGQATSHSLSYHGSYLYDVPLDTSLFQAGDTLTVDIQSPIPSERVTYDTVVQAVTNEKTTDLPYDLSYLDDLSGKVAGKVSGYTIITVKREAEVVGRAVSLPGDTGFDFFSLTLPPGSLHAGDILTLTSEIPGRLESDPVEVRVFAVAETVARSKEKLSWSLSQTNMPTTDDFGSTISWWSSNPDVITTTGNVYPSTEKEENVTLRATITRGDASDTKEFNVTVPQDRPYHPELYENSKFFFMSAPYSWLTITIKNGETLLATVTATGQERSTYHYFSYLDTSLFQKGDTVTFSIYDPAKEKTYTVPVAVKPAADKKSPQPSKITAIKETDTTIRGEVKNGQKSWVTITKNDTLIGQGVTSPNYDSVQSFFIPIMDGATLREGDPVRITIETPGLLPSDPLETIVHSADYSAEDDEAVNQAVLWLQETMSQVTYTPPSVYLPTDGIYDTTISWWSSNPDVISPAGEISPPKLQKARLHQKGRHLSPGVS</sequence>
<evidence type="ECO:0000313" key="5">
    <source>
        <dbReference type="Proteomes" id="UP001256827"/>
    </source>
</evidence>
<dbReference type="InterPro" id="IPR046780">
    <property type="entry name" value="aBig_2"/>
</dbReference>
<feature type="region of interest" description="Disordered" evidence="1">
    <location>
        <begin position="528"/>
        <end position="553"/>
    </location>
</feature>
<organism evidence="4 5">
    <name type="scientific">Brevibacillus brevis</name>
    <name type="common">Bacillus brevis</name>
    <dbReference type="NCBI Taxonomy" id="1393"/>
    <lineage>
        <taxon>Bacteria</taxon>
        <taxon>Bacillati</taxon>
        <taxon>Bacillota</taxon>
        <taxon>Bacilli</taxon>
        <taxon>Bacillales</taxon>
        <taxon>Paenibacillaceae</taxon>
        <taxon>Brevibacillus</taxon>
    </lineage>
</organism>
<evidence type="ECO:0000256" key="2">
    <source>
        <dbReference type="SAM" id="SignalP"/>
    </source>
</evidence>
<proteinExistence type="predicted"/>
<dbReference type="Pfam" id="PF20578">
    <property type="entry name" value="aBig_2"/>
    <property type="match status" value="2"/>
</dbReference>
<feature type="compositionally biased region" description="Basic residues" evidence="1">
    <location>
        <begin position="537"/>
        <end position="547"/>
    </location>
</feature>
<feature type="signal peptide" evidence="2">
    <location>
        <begin position="1"/>
        <end position="30"/>
    </location>
</feature>
<reference evidence="4 5" key="1">
    <citation type="submission" date="2023-09" db="EMBL/GenBank/DDBJ databases">
        <title>Complete Genome and Methylome dissection of Bacillus brevis NEB573 original source of BbsI restriction endonuclease.</title>
        <authorList>
            <person name="Fomenkov A."/>
            <person name="Roberts R.D."/>
        </authorList>
    </citation>
    <scope>NUCLEOTIDE SEQUENCE [LARGE SCALE GENOMIC DNA]</scope>
    <source>
        <strain evidence="4 5">NEB573</strain>
    </source>
</reference>
<keyword evidence="2" id="KW-0732">Signal</keyword>
<dbReference type="Proteomes" id="UP001256827">
    <property type="component" value="Chromosome"/>
</dbReference>
<feature type="domain" description="Atrophied bacterial Ig" evidence="3">
    <location>
        <begin position="501"/>
        <end position="537"/>
    </location>
</feature>
<name>A0ABY9T128_BREBE</name>
<evidence type="ECO:0000256" key="1">
    <source>
        <dbReference type="SAM" id="MobiDB-lite"/>
    </source>
</evidence>
<gene>
    <name evidence="4" type="ORF">RGB73_23645</name>
</gene>
<evidence type="ECO:0000313" key="4">
    <source>
        <dbReference type="EMBL" id="WNC13653.1"/>
    </source>
</evidence>
<protein>
    <recommendedName>
        <fullName evidence="3">Atrophied bacterial Ig domain-containing protein</fullName>
    </recommendedName>
</protein>
<feature type="domain" description="Atrophied bacterial Ig" evidence="3">
    <location>
        <begin position="227"/>
        <end position="290"/>
    </location>
</feature>
<dbReference type="RefSeq" id="WP_310765201.1">
    <property type="nucleotide sequence ID" value="NZ_CP134050.1"/>
</dbReference>
<accession>A0ABY9T128</accession>
<dbReference type="EMBL" id="CP134050">
    <property type="protein sequence ID" value="WNC13653.1"/>
    <property type="molecule type" value="Genomic_DNA"/>
</dbReference>
<evidence type="ECO:0000259" key="3">
    <source>
        <dbReference type="Pfam" id="PF20578"/>
    </source>
</evidence>
<keyword evidence="5" id="KW-1185">Reference proteome</keyword>
<feature type="chain" id="PRO_5046055727" description="Atrophied bacterial Ig domain-containing protein" evidence="2">
    <location>
        <begin position="31"/>
        <end position="553"/>
    </location>
</feature>